<comment type="similarity">
    <text evidence="2 9">Belongs to the ABC-2 integral membrane protein family.</text>
</comment>
<dbReference type="Proteomes" id="UP000218387">
    <property type="component" value="Chromosome"/>
</dbReference>
<reference evidence="11 12" key="1">
    <citation type="submission" date="2018-05" db="EMBL/GenBank/DDBJ databases">
        <title>Genome comparison of Eubacterium sp.</title>
        <authorList>
            <person name="Feng Y."/>
            <person name="Sanchez-Andrea I."/>
            <person name="Stams A.J.M."/>
            <person name="De Vos W.M."/>
        </authorList>
    </citation>
    <scope>NUCLEOTIDE SEQUENCE [LARGE SCALE GENOMIC DNA]</scope>
    <source>
        <strain evidence="11 12">YI</strain>
    </source>
</reference>
<feature type="transmembrane region" description="Helical" evidence="9">
    <location>
        <begin position="44"/>
        <end position="66"/>
    </location>
</feature>
<evidence type="ECO:0000256" key="1">
    <source>
        <dbReference type="ARBA" id="ARBA00004429"/>
    </source>
</evidence>
<dbReference type="KEGG" id="emt:CPZ25_009755"/>
<dbReference type="InterPro" id="IPR013525">
    <property type="entry name" value="ABC2_TM"/>
</dbReference>
<evidence type="ECO:0000256" key="5">
    <source>
        <dbReference type="ARBA" id="ARBA00022519"/>
    </source>
</evidence>
<feature type="transmembrane region" description="Helical" evidence="9">
    <location>
        <begin position="78"/>
        <end position="102"/>
    </location>
</feature>
<dbReference type="EMBL" id="CP029487">
    <property type="protein sequence ID" value="QCT71597.1"/>
    <property type="molecule type" value="Genomic_DNA"/>
</dbReference>
<feature type="transmembrane region" description="Helical" evidence="9">
    <location>
        <begin position="185"/>
        <end position="204"/>
    </location>
</feature>
<feature type="transmembrane region" description="Helical" evidence="9">
    <location>
        <begin position="241"/>
        <end position="260"/>
    </location>
</feature>
<evidence type="ECO:0000313" key="11">
    <source>
        <dbReference type="EMBL" id="QCT71597.1"/>
    </source>
</evidence>
<dbReference type="InterPro" id="IPR047817">
    <property type="entry name" value="ABC2_TM_bact-type"/>
</dbReference>
<keyword evidence="7 9" id="KW-1133">Transmembrane helix</keyword>
<evidence type="ECO:0000256" key="8">
    <source>
        <dbReference type="ARBA" id="ARBA00023136"/>
    </source>
</evidence>
<evidence type="ECO:0000256" key="9">
    <source>
        <dbReference type="RuleBase" id="RU361157"/>
    </source>
</evidence>
<feature type="domain" description="ABC transmembrane type-2" evidence="10">
    <location>
        <begin position="45"/>
        <end position="263"/>
    </location>
</feature>
<keyword evidence="12" id="KW-1185">Reference proteome</keyword>
<accession>A0A4P9C800</accession>
<evidence type="ECO:0000256" key="6">
    <source>
        <dbReference type="ARBA" id="ARBA00022692"/>
    </source>
</evidence>
<protein>
    <recommendedName>
        <fullName evidence="9">Transport permease protein</fullName>
    </recommendedName>
</protein>
<dbReference type="RefSeq" id="WP_096920829.1">
    <property type="nucleotide sequence ID" value="NZ_CP029487.1"/>
</dbReference>
<dbReference type="PANTHER" id="PTHR30413:SF8">
    <property type="entry name" value="TRANSPORT PERMEASE PROTEIN"/>
    <property type="match status" value="1"/>
</dbReference>
<evidence type="ECO:0000256" key="7">
    <source>
        <dbReference type="ARBA" id="ARBA00022989"/>
    </source>
</evidence>
<gene>
    <name evidence="11" type="ORF">CPZ25_009755</name>
</gene>
<comment type="subcellular location">
    <subcellularLocation>
        <location evidence="1">Cell inner membrane</location>
        <topology evidence="1">Multi-pass membrane protein</topology>
    </subcellularLocation>
    <subcellularLocation>
        <location evidence="9">Cell membrane</location>
        <topology evidence="9">Multi-pass membrane protein</topology>
    </subcellularLocation>
</comment>
<proteinExistence type="inferred from homology"/>
<dbReference type="GO" id="GO:0140359">
    <property type="term" value="F:ABC-type transporter activity"/>
    <property type="evidence" value="ECO:0007669"/>
    <property type="project" value="InterPro"/>
</dbReference>
<evidence type="ECO:0000313" key="12">
    <source>
        <dbReference type="Proteomes" id="UP000218387"/>
    </source>
</evidence>
<dbReference type="GO" id="GO:0043190">
    <property type="term" value="C:ATP-binding cassette (ABC) transporter complex"/>
    <property type="evidence" value="ECO:0007669"/>
    <property type="project" value="InterPro"/>
</dbReference>
<name>A0A4P9C800_EUBML</name>
<dbReference type="Pfam" id="PF01061">
    <property type="entry name" value="ABC2_membrane"/>
    <property type="match status" value="1"/>
</dbReference>
<keyword evidence="6 9" id="KW-0812">Transmembrane</keyword>
<feature type="transmembrane region" description="Helical" evidence="9">
    <location>
        <begin position="150"/>
        <end position="173"/>
    </location>
</feature>
<dbReference type="PRINTS" id="PR00164">
    <property type="entry name" value="ABC2TRNSPORT"/>
</dbReference>
<sequence>MSEENLSVPKKKEFKGYFEKFFKYRYLLKELVVKDVKVKYRRSVLGLAWSVLNPLLMMLVITAVFSRIFKMNIENFPAYYIVGSLIFNFNSEATVLAMNSIRGASGLIKKVYIPKYIFPLEKVLFAFVNALFSLIAVAIVLLILRVHVTWTIVLFPIPLVYTLIFSTGLGLILSSLNVFFRDTEHLYGVWITAWMYLTPIIYPMEMLPAIMQKLMVFNPLYHYVEYFRQVILYGMIPGLKENLVCIGFAVLFLVIGLLFFKKKQDQFILFI</sequence>
<evidence type="ECO:0000259" key="10">
    <source>
        <dbReference type="PROSITE" id="PS51012"/>
    </source>
</evidence>
<evidence type="ECO:0000256" key="4">
    <source>
        <dbReference type="ARBA" id="ARBA00022475"/>
    </source>
</evidence>
<evidence type="ECO:0000256" key="2">
    <source>
        <dbReference type="ARBA" id="ARBA00007783"/>
    </source>
</evidence>
<keyword evidence="8 9" id="KW-0472">Membrane</keyword>
<feature type="transmembrane region" description="Helical" evidence="9">
    <location>
        <begin position="123"/>
        <end position="144"/>
    </location>
</feature>
<dbReference type="PANTHER" id="PTHR30413">
    <property type="entry name" value="INNER MEMBRANE TRANSPORT PERMEASE"/>
    <property type="match status" value="1"/>
</dbReference>
<evidence type="ECO:0000256" key="3">
    <source>
        <dbReference type="ARBA" id="ARBA00022448"/>
    </source>
</evidence>
<keyword evidence="5" id="KW-0997">Cell inner membrane</keyword>
<keyword evidence="4 9" id="KW-1003">Cell membrane</keyword>
<dbReference type="PROSITE" id="PS51012">
    <property type="entry name" value="ABC_TM2"/>
    <property type="match status" value="1"/>
</dbReference>
<dbReference type="AlphaFoldDB" id="A0A4P9C800"/>
<dbReference type="GO" id="GO:0015920">
    <property type="term" value="P:lipopolysaccharide transport"/>
    <property type="evidence" value="ECO:0007669"/>
    <property type="project" value="TreeGrafter"/>
</dbReference>
<organism evidence="11 12">
    <name type="scientific">Eubacterium maltosivorans</name>
    <dbReference type="NCBI Taxonomy" id="2041044"/>
    <lineage>
        <taxon>Bacteria</taxon>
        <taxon>Bacillati</taxon>
        <taxon>Bacillota</taxon>
        <taxon>Clostridia</taxon>
        <taxon>Eubacteriales</taxon>
        <taxon>Eubacteriaceae</taxon>
        <taxon>Eubacterium</taxon>
    </lineage>
</organism>
<dbReference type="InterPro" id="IPR000412">
    <property type="entry name" value="ABC_2_transport"/>
</dbReference>
<keyword evidence="3 9" id="KW-0813">Transport</keyword>